<dbReference type="InterPro" id="IPR029058">
    <property type="entry name" value="AB_hydrolase_fold"/>
</dbReference>
<dbReference type="SMART" id="SM01110">
    <property type="entry name" value="Cutinase"/>
    <property type="match status" value="1"/>
</dbReference>
<comment type="caution">
    <text evidence="4">The sequence shown here is derived from an EMBL/GenBank/DDBJ whole genome shotgun (WGS) entry which is preliminary data.</text>
</comment>
<dbReference type="Gene3D" id="3.40.50.1820">
    <property type="entry name" value="alpha/beta hydrolase"/>
    <property type="match status" value="1"/>
</dbReference>
<accession>A0ABR3SBA5</accession>
<dbReference type="InterPro" id="IPR000675">
    <property type="entry name" value="Cutinase/axe"/>
</dbReference>
<organism evidence="4 5">
    <name type="scientific">Neofusicoccum ribis</name>
    <dbReference type="NCBI Taxonomy" id="45134"/>
    <lineage>
        <taxon>Eukaryota</taxon>
        <taxon>Fungi</taxon>
        <taxon>Dikarya</taxon>
        <taxon>Ascomycota</taxon>
        <taxon>Pezizomycotina</taxon>
        <taxon>Dothideomycetes</taxon>
        <taxon>Dothideomycetes incertae sedis</taxon>
        <taxon>Botryosphaeriales</taxon>
        <taxon>Botryosphaeriaceae</taxon>
        <taxon>Neofusicoccum</taxon>
    </lineage>
</organism>
<keyword evidence="1" id="KW-0378">Hydrolase</keyword>
<dbReference type="Proteomes" id="UP001521116">
    <property type="component" value="Unassembled WGS sequence"/>
</dbReference>
<evidence type="ECO:0000313" key="5">
    <source>
        <dbReference type="Proteomes" id="UP001521116"/>
    </source>
</evidence>
<gene>
    <name evidence="4" type="ORF">SLS56_011799</name>
</gene>
<dbReference type="PANTHER" id="PTHR33630:SF9">
    <property type="entry name" value="CUTINASE 4"/>
    <property type="match status" value="1"/>
</dbReference>
<reference evidence="4 5" key="1">
    <citation type="submission" date="2024-02" db="EMBL/GenBank/DDBJ databases">
        <title>De novo assembly and annotation of 12 fungi associated with fruit tree decline syndrome in Ontario, Canada.</title>
        <authorList>
            <person name="Sulman M."/>
            <person name="Ellouze W."/>
            <person name="Ilyukhin E."/>
        </authorList>
    </citation>
    <scope>NUCLEOTIDE SEQUENCE [LARGE SCALE GENOMIC DNA]</scope>
    <source>
        <strain evidence="4 5">M1-105</strain>
    </source>
</reference>
<evidence type="ECO:0000256" key="2">
    <source>
        <dbReference type="ARBA" id="ARBA00023157"/>
    </source>
</evidence>
<keyword evidence="3" id="KW-0732">Signal</keyword>
<evidence type="ECO:0000313" key="4">
    <source>
        <dbReference type="EMBL" id="KAL1615511.1"/>
    </source>
</evidence>
<evidence type="ECO:0008006" key="6">
    <source>
        <dbReference type="Google" id="ProtNLM"/>
    </source>
</evidence>
<feature type="chain" id="PRO_5046972312" description="Cutinase" evidence="3">
    <location>
        <begin position="19"/>
        <end position="143"/>
    </location>
</feature>
<sequence length="143" mass="15237">MKSLCALILCYFVASTIASPFPLKPIEYPVCVEGVHIIIARASAEPPGQGIMGNVAQEVIDQVTGSDSIAVDYPASLQDYAESERQGVEALTQLINASYVDCPTSKIVLMGGNSLEVYSSYARTYGKAAADFVVRRASQEGVL</sequence>
<proteinExistence type="predicted"/>
<feature type="signal peptide" evidence="3">
    <location>
        <begin position="1"/>
        <end position="18"/>
    </location>
</feature>
<keyword evidence="5" id="KW-1185">Reference proteome</keyword>
<dbReference type="Pfam" id="PF01083">
    <property type="entry name" value="Cutinase"/>
    <property type="match status" value="1"/>
</dbReference>
<keyword evidence="2" id="KW-1015">Disulfide bond</keyword>
<name>A0ABR3SBA5_9PEZI</name>
<dbReference type="SUPFAM" id="SSF53474">
    <property type="entry name" value="alpha/beta-Hydrolases"/>
    <property type="match status" value="1"/>
</dbReference>
<evidence type="ECO:0000256" key="3">
    <source>
        <dbReference type="SAM" id="SignalP"/>
    </source>
</evidence>
<dbReference type="PANTHER" id="PTHR33630">
    <property type="entry name" value="CUTINASE RV1984C-RELATED-RELATED"/>
    <property type="match status" value="1"/>
</dbReference>
<protein>
    <recommendedName>
        <fullName evidence="6">Cutinase</fullName>
    </recommendedName>
</protein>
<dbReference type="EMBL" id="JAJVDC020000310">
    <property type="protein sequence ID" value="KAL1615511.1"/>
    <property type="molecule type" value="Genomic_DNA"/>
</dbReference>
<evidence type="ECO:0000256" key="1">
    <source>
        <dbReference type="ARBA" id="ARBA00022801"/>
    </source>
</evidence>